<comment type="caution">
    <text evidence="1">The sequence shown here is derived from an EMBL/GenBank/DDBJ whole genome shotgun (WGS) entry which is preliminary data.</text>
</comment>
<keyword evidence="2" id="KW-1185">Reference proteome</keyword>
<accession>A0A4S4MAH2</accession>
<evidence type="ECO:0000313" key="2">
    <source>
        <dbReference type="Proteomes" id="UP000308730"/>
    </source>
</evidence>
<organism evidence="1 2">
    <name type="scientific">Antrodiella citrinella</name>
    <dbReference type="NCBI Taxonomy" id="2447956"/>
    <lineage>
        <taxon>Eukaryota</taxon>
        <taxon>Fungi</taxon>
        <taxon>Dikarya</taxon>
        <taxon>Basidiomycota</taxon>
        <taxon>Agaricomycotina</taxon>
        <taxon>Agaricomycetes</taxon>
        <taxon>Polyporales</taxon>
        <taxon>Steccherinaceae</taxon>
        <taxon>Antrodiella</taxon>
    </lineage>
</organism>
<evidence type="ECO:0000313" key="1">
    <source>
        <dbReference type="EMBL" id="THH21688.1"/>
    </source>
</evidence>
<dbReference type="EMBL" id="SGPM01000433">
    <property type="protein sequence ID" value="THH21688.1"/>
    <property type="molecule type" value="Genomic_DNA"/>
</dbReference>
<sequence>MNNVPAQSFRLDSGTPLIYITVTLRQQGRNIPVKAIMGTGSTMNLVHKDFYREYLCHLPMNPNTEIPMQDTNGGLAVMQGLVPNVELWCRSILTRGSLVITPRAPFQLLLGREWQK</sequence>
<dbReference type="OrthoDB" id="2758461at2759"/>
<dbReference type="AlphaFoldDB" id="A0A4S4MAH2"/>
<protein>
    <submittedName>
        <fullName evidence="1">Uncharacterized protein</fullName>
    </submittedName>
</protein>
<dbReference type="InterPro" id="IPR021109">
    <property type="entry name" value="Peptidase_aspartic_dom_sf"/>
</dbReference>
<dbReference type="CDD" id="cd00303">
    <property type="entry name" value="retropepsin_like"/>
    <property type="match status" value="1"/>
</dbReference>
<dbReference type="SUPFAM" id="SSF50630">
    <property type="entry name" value="Acid proteases"/>
    <property type="match status" value="1"/>
</dbReference>
<name>A0A4S4MAH2_9APHY</name>
<gene>
    <name evidence="1" type="ORF">EUX98_g8302</name>
</gene>
<reference evidence="1 2" key="1">
    <citation type="submission" date="2019-02" db="EMBL/GenBank/DDBJ databases">
        <title>Genome sequencing of the rare red list fungi Antrodiella citrinella (Flaviporus citrinellus).</title>
        <authorList>
            <person name="Buettner E."/>
            <person name="Kellner H."/>
        </authorList>
    </citation>
    <scope>NUCLEOTIDE SEQUENCE [LARGE SCALE GENOMIC DNA]</scope>
    <source>
        <strain evidence="1 2">DSM 108506</strain>
    </source>
</reference>
<dbReference type="Proteomes" id="UP000308730">
    <property type="component" value="Unassembled WGS sequence"/>
</dbReference>
<proteinExistence type="predicted"/>
<dbReference type="Gene3D" id="2.40.70.10">
    <property type="entry name" value="Acid Proteases"/>
    <property type="match status" value="1"/>
</dbReference>